<sequence>MGSNDGARLDVRMVRETYTGILYAAGLPEATELGNSLGRLRGHILLLVPEVMALAARMRGMTRCTAVHCLVWAYQLMEEEDDNPAAPEIRLQDLAIVARALLALYEHPGPLGSPYRAGEIEATVRRRMCGMCMQSIEEGEPFERAVFMSEASGGIRGYRHTGACAVLTEVVRAQLRAVP</sequence>
<dbReference type="STRING" id="1355015.LK06_017120"/>
<dbReference type="AlphaFoldDB" id="A0A221P046"/>
<dbReference type="Proteomes" id="UP000031501">
    <property type="component" value="Chromosome"/>
</dbReference>
<dbReference type="KEGG" id="splu:LK06_017120"/>
<dbReference type="EMBL" id="CP022433">
    <property type="protein sequence ID" value="ASN25643.1"/>
    <property type="molecule type" value="Genomic_DNA"/>
</dbReference>
<evidence type="ECO:0000313" key="1">
    <source>
        <dbReference type="EMBL" id="ASN25643.1"/>
    </source>
</evidence>
<name>A0A221P046_9ACTN</name>
<dbReference type="RefSeq" id="WP_043434169.1">
    <property type="nucleotide sequence ID" value="NZ_CP021080.1"/>
</dbReference>
<dbReference type="Pfam" id="PF19979">
    <property type="entry name" value="DUF6415"/>
    <property type="match status" value="1"/>
</dbReference>
<keyword evidence="2" id="KW-1185">Reference proteome</keyword>
<organism evidence="1 2">
    <name type="scientific">Streptomyces pluripotens</name>
    <dbReference type="NCBI Taxonomy" id="1355015"/>
    <lineage>
        <taxon>Bacteria</taxon>
        <taxon>Bacillati</taxon>
        <taxon>Actinomycetota</taxon>
        <taxon>Actinomycetes</taxon>
        <taxon>Kitasatosporales</taxon>
        <taxon>Streptomycetaceae</taxon>
        <taxon>Streptomyces</taxon>
    </lineage>
</organism>
<reference evidence="1 2" key="1">
    <citation type="submission" date="2017-07" db="EMBL/GenBank/DDBJ databases">
        <title>Genome sequence of Streptomyces pluripotens MUSC 137T.</title>
        <authorList>
            <person name="Ser H.-L."/>
            <person name="Lee L.-H."/>
        </authorList>
    </citation>
    <scope>NUCLEOTIDE SEQUENCE [LARGE SCALE GENOMIC DNA]</scope>
    <source>
        <strain evidence="1 2">MUSC 137</strain>
    </source>
</reference>
<dbReference type="InterPro" id="IPR046300">
    <property type="entry name" value="DUF6415"/>
</dbReference>
<accession>A0A221P046</accession>
<gene>
    <name evidence="1" type="ORF">LK07_18275</name>
</gene>
<protein>
    <submittedName>
        <fullName evidence="1">Uncharacterized protein</fullName>
    </submittedName>
</protein>
<dbReference type="OrthoDB" id="4240389at2"/>
<proteinExistence type="predicted"/>
<evidence type="ECO:0000313" key="2">
    <source>
        <dbReference type="Proteomes" id="UP000031501"/>
    </source>
</evidence>